<name>A0A0C4DLR5_MAGP6</name>
<feature type="region of interest" description="Disordered" evidence="1">
    <location>
        <begin position="128"/>
        <end position="207"/>
    </location>
</feature>
<protein>
    <submittedName>
        <fullName evidence="2 3">Uncharacterized protein</fullName>
    </submittedName>
</protein>
<keyword evidence="4" id="KW-1185">Reference proteome</keyword>
<reference evidence="3" key="4">
    <citation type="journal article" date="2015" name="G3 (Bethesda)">
        <title>Genome sequences of three phytopathogenic species of the Magnaporthaceae family of fungi.</title>
        <authorList>
            <person name="Okagaki L.H."/>
            <person name="Nunes C.C."/>
            <person name="Sailsbery J."/>
            <person name="Clay B."/>
            <person name="Brown D."/>
            <person name="John T."/>
            <person name="Oh Y."/>
            <person name="Young N."/>
            <person name="Fitzgerald M."/>
            <person name="Haas B.J."/>
            <person name="Zeng Q."/>
            <person name="Young S."/>
            <person name="Adiconis X."/>
            <person name="Fan L."/>
            <person name="Levin J.Z."/>
            <person name="Mitchell T.K."/>
            <person name="Okubara P.A."/>
            <person name="Farman M.L."/>
            <person name="Kohn L.M."/>
            <person name="Birren B."/>
            <person name="Ma L.-J."/>
            <person name="Dean R.A."/>
        </authorList>
    </citation>
    <scope>NUCLEOTIDE SEQUENCE</scope>
    <source>
        <strain evidence="3">ATCC 64411 / 73-15</strain>
    </source>
</reference>
<gene>
    <name evidence="2" type="ORF">MAPG_00710</name>
</gene>
<dbReference type="eggNOG" id="ENOG502RGRA">
    <property type="taxonomic scope" value="Eukaryota"/>
</dbReference>
<proteinExistence type="predicted"/>
<accession>A0A0C4DLR5</accession>
<dbReference type="Proteomes" id="UP000011715">
    <property type="component" value="Unassembled WGS sequence"/>
</dbReference>
<organism evidence="3 4">
    <name type="scientific">Magnaporthiopsis poae (strain ATCC 64411 / 73-15)</name>
    <name type="common">Kentucky bluegrass fungus</name>
    <name type="synonym">Magnaporthe poae</name>
    <dbReference type="NCBI Taxonomy" id="644358"/>
    <lineage>
        <taxon>Eukaryota</taxon>
        <taxon>Fungi</taxon>
        <taxon>Dikarya</taxon>
        <taxon>Ascomycota</taxon>
        <taxon>Pezizomycotina</taxon>
        <taxon>Sordariomycetes</taxon>
        <taxon>Sordariomycetidae</taxon>
        <taxon>Magnaporthales</taxon>
        <taxon>Magnaporthaceae</taxon>
        <taxon>Magnaporthiopsis</taxon>
    </lineage>
</organism>
<sequence length="223" mass="24488">MPTKWDDKALACLCTSIFSVLSTESLTQEHKDSVVSLMKENGFPDITWNGIRHTKPLYPRDRQQPPASSQIIPIMPRFEDIKGDLMEAFFYLNPPTKDQQAQIVEFLRGRGHDMTWDAIRQHLQKLKRKEPGGGAGGADGGPKTPAKRGGRGGGASGSKRKAKAVATVQDDDDLAEEAIQTPSKKPRVKRETKPKAEAAEFEDPLQLDGVKNEIDDLDAAAAI</sequence>
<dbReference type="STRING" id="644358.A0A0C4DLR5"/>
<reference evidence="2" key="3">
    <citation type="submission" date="2011-03" db="EMBL/GenBank/DDBJ databases">
        <title>Annotation of Magnaporthe poae ATCC 64411.</title>
        <authorList>
            <person name="Ma L.-J."/>
            <person name="Dead R."/>
            <person name="Young S.K."/>
            <person name="Zeng Q."/>
            <person name="Gargeya S."/>
            <person name="Fitzgerald M."/>
            <person name="Haas B."/>
            <person name="Abouelleil A."/>
            <person name="Alvarado L."/>
            <person name="Arachchi H.M."/>
            <person name="Berlin A."/>
            <person name="Brown A."/>
            <person name="Chapman S.B."/>
            <person name="Chen Z."/>
            <person name="Dunbar C."/>
            <person name="Freedman E."/>
            <person name="Gearin G."/>
            <person name="Gellesch M."/>
            <person name="Goldberg J."/>
            <person name="Griggs A."/>
            <person name="Gujja S."/>
            <person name="Heiman D."/>
            <person name="Howarth C."/>
            <person name="Larson L."/>
            <person name="Lui A."/>
            <person name="MacDonald P.J.P."/>
            <person name="Mehta T."/>
            <person name="Montmayeur A."/>
            <person name="Murphy C."/>
            <person name="Neiman D."/>
            <person name="Pearson M."/>
            <person name="Priest M."/>
            <person name="Roberts A."/>
            <person name="Saif S."/>
            <person name="Shea T."/>
            <person name="Shenoy N."/>
            <person name="Sisk P."/>
            <person name="Stolte C."/>
            <person name="Sykes S."/>
            <person name="Yandava C."/>
            <person name="Wortman J."/>
            <person name="Nusbaum C."/>
            <person name="Birren B."/>
        </authorList>
    </citation>
    <scope>NUCLEOTIDE SEQUENCE</scope>
    <source>
        <strain evidence="2">ATCC 64411</strain>
    </source>
</reference>
<dbReference type="OMA" id="STENWKA"/>
<evidence type="ECO:0000313" key="4">
    <source>
        <dbReference type="Proteomes" id="UP000011715"/>
    </source>
</evidence>
<evidence type="ECO:0000256" key="1">
    <source>
        <dbReference type="SAM" id="MobiDB-lite"/>
    </source>
</evidence>
<dbReference type="AlphaFoldDB" id="A0A0C4DLR5"/>
<evidence type="ECO:0000313" key="2">
    <source>
        <dbReference type="EMBL" id="KLU81625.1"/>
    </source>
</evidence>
<dbReference type="EMBL" id="GL876966">
    <property type="protein sequence ID" value="KLU81625.1"/>
    <property type="molecule type" value="Genomic_DNA"/>
</dbReference>
<dbReference type="VEuPathDB" id="FungiDB:MAPG_00710"/>
<dbReference type="EMBL" id="ADBL01000162">
    <property type="status" value="NOT_ANNOTATED_CDS"/>
    <property type="molecule type" value="Genomic_DNA"/>
</dbReference>
<evidence type="ECO:0000313" key="3">
    <source>
        <dbReference type="EnsemblFungi" id="MAPG_00710T0"/>
    </source>
</evidence>
<dbReference type="EnsemblFungi" id="MAPG_00710T0">
    <property type="protein sequence ID" value="MAPG_00710T0"/>
    <property type="gene ID" value="MAPG_00710"/>
</dbReference>
<reference evidence="3" key="5">
    <citation type="submission" date="2015-06" db="UniProtKB">
        <authorList>
            <consortium name="EnsemblFungi"/>
        </authorList>
    </citation>
    <scope>IDENTIFICATION</scope>
    <source>
        <strain evidence="3">ATCC 64411</strain>
    </source>
</reference>
<reference evidence="2" key="2">
    <citation type="submission" date="2010-05" db="EMBL/GenBank/DDBJ databases">
        <title>The Genome Sequence of Magnaporthe poae strain ATCC 64411.</title>
        <authorList>
            <consortium name="The Broad Institute Genome Sequencing Platform"/>
            <consortium name="Broad Institute Genome Sequencing Center for Infectious Disease"/>
            <person name="Ma L.-J."/>
            <person name="Dead R."/>
            <person name="Young S."/>
            <person name="Zeng Q."/>
            <person name="Koehrsen M."/>
            <person name="Alvarado L."/>
            <person name="Berlin A."/>
            <person name="Chapman S.B."/>
            <person name="Chen Z."/>
            <person name="Freedman E."/>
            <person name="Gellesch M."/>
            <person name="Goldberg J."/>
            <person name="Griggs A."/>
            <person name="Gujja S."/>
            <person name="Heilman E.R."/>
            <person name="Heiman D."/>
            <person name="Hepburn T."/>
            <person name="Howarth C."/>
            <person name="Jen D."/>
            <person name="Larson L."/>
            <person name="Mehta T."/>
            <person name="Neiman D."/>
            <person name="Pearson M."/>
            <person name="Roberts A."/>
            <person name="Saif S."/>
            <person name="Shea T."/>
            <person name="Shenoy N."/>
            <person name="Sisk P."/>
            <person name="Stolte C."/>
            <person name="Sykes S."/>
            <person name="Walk T."/>
            <person name="White J."/>
            <person name="Yandava C."/>
            <person name="Haas B."/>
            <person name="Nusbaum C."/>
            <person name="Birren B."/>
        </authorList>
    </citation>
    <scope>NUCLEOTIDE SEQUENCE</scope>
    <source>
        <strain evidence="2">ATCC 64411</strain>
    </source>
</reference>
<reference evidence="4" key="1">
    <citation type="submission" date="2010-05" db="EMBL/GenBank/DDBJ databases">
        <title>The genome sequence of Magnaporthe poae strain ATCC 64411.</title>
        <authorList>
            <person name="Ma L.-J."/>
            <person name="Dead R."/>
            <person name="Young S."/>
            <person name="Zeng Q."/>
            <person name="Koehrsen M."/>
            <person name="Alvarado L."/>
            <person name="Berlin A."/>
            <person name="Chapman S.B."/>
            <person name="Chen Z."/>
            <person name="Freedman E."/>
            <person name="Gellesch M."/>
            <person name="Goldberg J."/>
            <person name="Griggs A."/>
            <person name="Gujja S."/>
            <person name="Heilman E.R."/>
            <person name="Heiman D."/>
            <person name="Hepburn T."/>
            <person name="Howarth C."/>
            <person name="Jen D."/>
            <person name="Larson L."/>
            <person name="Mehta T."/>
            <person name="Neiman D."/>
            <person name="Pearson M."/>
            <person name="Roberts A."/>
            <person name="Saif S."/>
            <person name="Shea T."/>
            <person name="Shenoy N."/>
            <person name="Sisk P."/>
            <person name="Stolte C."/>
            <person name="Sykes S."/>
            <person name="Walk T."/>
            <person name="White J."/>
            <person name="Yandava C."/>
            <person name="Haas B."/>
            <person name="Nusbaum C."/>
            <person name="Birren B."/>
        </authorList>
    </citation>
    <scope>NUCLEOTIDE SEQUENCE [LARGE SCALE GENOMIC DNA]</scope>
    <source>
        <strain evidence="4">ATCC 64411 / 73-15</strain>
    </source>
</reference>
<dbReference type="OrthoDB" id="4777826at2759"/>
<feature type="compositionally biased region" description="Basic and acidic residues" evidence="1">
    <location>
        <begin position="189"/>
        <end position="198"/>
    </location>
</feature>